<accession>A0A5K7ZPJ2</accession>
<feature type="domain" description="PIN" evidence="1">
    <location>
        <begin position="2"/>
        <end position="113"/>
    </location>
</feature>
<dbReference type="Proteomes" id="UP000425960">
    <property type="component" value="Chromosome"/>
</dbReference>
<dbReference type="Pfam" id="PF13470">
    <property type="entry name" value="PIN_3"/>
    <property type="match status" value="1"/>
</dbReference>
<dbReference type="InterPro" id="IPR002716">
    <property type="entry name" value="PIN_dom"/>
</dbReference>
<dbReference type="EMBL" id="AP021876">
    <property type="protein sequence ID" value="BBO82547.1"/>
    <property type="molecule type" value="Genomic_DNA"/>
</dbReference>
<gene>
    <name evidence="2" type="ORF">DSCO28_31130</name>
</gene>
<evidence type="ECO:0000313" key="3">
    <source>
        <dbReference type="Proteomes" id="UP000425960"/>
    </source>
</evidence>
<dbReference type="Gene3D" id="3.40.50.1010">
    <property type="entry name" value="5'-nuclease"/>
    <property type="match status" value="1"/>
</dbReference>
<dbReference type="PANTHER" id="PTHR34610">
    <property type="entry name" value="SSL7007 PROTEIN"/>
    <property type="match status" value="1"/>
</dbReference>
<name>A0A5K7ZPJ2_9BACT</name>
<dbReference type="AlphaFoldDB" id="A0A5K7ZPJ2"/>
<organism evidence="2 3">
    <name type="scientific">Desulfosarcina ovata subsp. sediminis</name>
    <dbReference type="NCBI Taxonomy" id="885957"/>
    <lineage>
        <taxon>Bacteria</taxon>
        <taxon>Pseudomonadati</taxon>
        <taxon>Thermodesulfobacteriota</taxon>
        <taxon>Desulfobacteria</taxon>
        <taxon>Desulfobacterales</taxon>
        <taxon>Desulfosarcinaceae</taxon>
        <taxon>Desulfosarcina</taxon>
    </lineage>
</organism>
<dbReference type="SUPFAM" id="SSF88723">
    <property type="entry name" value="PIN domain-like"/>
    <property type="match status" value="1"/>
</dbReference>
<dbReference type="KEGG" id="dov:DSCO28_31130"/>
<evidence type="ECO:0000313" key="2">
    <source>
        <dbReference type="EMBL" id="BBO82547.1"/>
    </source>
</evidence>
<reference evidence="2 3" key="1">
    <citation type="submission" date="2019-11" db="EMBL/GenBank/DDBJ databases">
        <title>Comparative genomics of hydrocarbon-degrading Desulfosarcina strains.</title>
        <authorList>
            <person name="Watanabe M."/>
            <person name="Kojima H."/>
            <person name="Fukui M."/>
        </authorList>
    </citation>
    <scope>NUCLEOTIDE SEQUENCE [LARGE SCALE GENOMIC DNA]</scope>
    <source>
        <strain evidence="2 3">28bB2T</strain>
    </source>
</reference>
<dbReference type="NCBIfam" id="TIGR00305">
    <property type="entry name" value="putative toxin-antitoxin system toxin component, PIN family"/>
    <property type="match status" value="1"/>
</dbReference>
<dbReference type="InterPro" id="IPR029060">
    <property type="entry name" value="PIN-like_dom_sf"/>
</dbReference>
<dbReference type="InterPro" id="IPR002850">
    <property type="entry name" value="PIN_toxin-like"/>
</dbReference>
<protein>
    <submittedName>
        <fullName evidence="2">PIN domain-containing protein</fullName>
    </submittedName>
</protein>
<proteinExistence type="predicted"/>
<evidence type="ECO:0000259" key="1">
    <source>
        <dbReference type="Pfam" id="PF13470"/>
    </source>
</evidence>
<dbReference type="PANTHER" id="PTHR34610:SF3">
    <property type="entry name" value="SSL7007 PROTEIN"/>
    <property type="match status" value="1"/>
</dbReference>
<sequence>MRVVIDTNILVSAMKSDMGASYALISKLPSKKFDFYISVPLYLEYQDVLTRPEHMTGKNKKEEILAFLRYLCKVAEHQKIFYLWRPWLKDPKDDLVLELAVASQCEYIITYNLKDFSNIQNFGVKPIRPKEFLSIIREV</sequence>